<name>A0A368V7F8_9BACT</name>
<evidence type="ECO:0008006" key="4">
    <source>
        <dbReference type="Google" id="ProtNLM"/>
    </source>
</evidence>
<keyword evidence="1" id="KW-0472">Membrane</keyword>
<evidence type="ECO:0000256" key="1">
    <source>
        <dbReference type="SAM" id="Phobius"/>
    </source>
</evidence>
<keyword evidence="3" id="KW-1185">Reference proteome</keyword>
<dbReference type="Proteomes" id="UP000252733">
    <property type="component" value="Unassembled WGS sequence"/>
</dbReference>
<dbReference type="AlphaFoldDB" id="A0A368V7F8"/>
<gene>
    <name evidence="2" type="ORF">DFO77_109159</name>
</gene>
<comment type="caution">
    <text evidence="2">The sequence shown here is derived from an EMBL/GenBank/DDBJ whole genome shotgun (WGS) entry which is preliminary data.</text>
</comment>
<organism evidence="2 3">
    <name type="scientific">Marinilabilia salmonicolor</name>
    <dbReference type="NCBI Taxonomy" id="989"/>
    <lineage>
        <taxon>Bacteria</taxon>
        <taxon>Pseudomonadati</taxon>
        <taxon>Bacteroidota</taxon>
        <taxon>Bacteroidia</taxon>
        <taxon>Marinilabiliales</taxon>
        <taxon>Marinilabiliaceae</taxon>
        <taxon>Marinilabilia</taxon>
    </lineage>
</organism>
<feature type="transmembrane region" description="Helical" evidence="1">
    <location>
        <begin position="81"/>
        <end position="100"/>
    </location>
</feature>
<evidence type="ECO:0000313" key="2">
    <source>
        <dbReference type="EMBL" id="RCW36195.1"/>
    </source>
</evidence>
<accession>A0A368V7F8</accession>
<reference evidence="2 3" key="1">
    <citation type="submission" date="2018-07" db="EMBL/GenBank/DDBJ databases">
        <title>Freshwater and sediment microbial communities from various areas in North America, analyzing microbe dynamics in response to fracking.</title>
        <authorList>
            <person name="Lamendella R."/>
        </authorList>
    </citation>
    <scope>NUCLEOTIDE SEQUENCE [LARGE SCALE GENOMIC DNA]</scope>
    <source>
        <strain evidence="2 3">160A</strain>
    </source>
</reference>
<dbReference type="RefSeq" id="WP_114436949.1">
    <property type="nucleotide sequence ID" value="NZ_QPIZ01000009.1"/>
</dbReference>
<keyword evidence="1" id="KW-1133">Transmembrane helix</keyword>
<sequence length="145" mass="16225">MRKAILFAIIILTFWAGAVSSISFMEAWIKFQVPGVTLPIGLSIGMKVFRVLNFIEWALLLSYSAILMLSIRKLSPLVKSLSGVLMLVLLVQTFVLLPALSDRALMIIDGKQVADSLDHLYYVILEVVKVTFLIVLSVKLGRRQF</sequence>
<feature type="transmembrane region" description="Helical" evidence="1">
    <location>
        <begin position="51"/>
        <end position="69"/>
    </location>
</feature>
<keyword evidence="1" id="KW-0812">Transmembrane</keyword>
<proteinExistence type="predicted"/>
<protein>
    <recommendedName>
        <fullName evidence="4">DUF4149 domain-containing protein</fullName>
    </recommendedName>
</protein>
<evidence type="ECO:0000313" key="3">
    <source>
        <dbReference type="Proteomes" id="UP000252733"/>
    </source>
</evidence>
<feature type="transmembrane region" description="Helical" evidence="1">
    <location>
        <begin position="120"/>
        <end position="138"/>
    </location>
</feature>
<dbReference type="EMBL" id="QPIZ01000009">
    <property type="protein sequence ID" value="RCW36195.1"/>
    <property type="molecule type" value="Genomic_DNA"/>
</dbReference>